<evidence type="ECO:0000256" key="2">
    <source>
        <dbReference type="SAM" id="Phobius"/>
    </source>
</evidence>
<evidence type="ECO:0000313" key="4">
    <source>
        <dbReference type="Proteomes" id="UP000065641"/>
    </source>
</evidence>
<keyword evidence="2" id="KW-0472">Membrane</keyword>
<keyword evidence="4" id="KW-1185">Reference proteome</keyword>
<dbReference type="OrthoDB" id="7053801at2"/>
<dbReference type="STRING" id="1249552.PS2015_1713"/>
<feature type="transmembrane region" description="Helical" evidence="2">
    <location>
        <begin position="385"/>
        <end position="404"/>
    </location>
</feature>
<evidence type="ECO:0000313" key="3">
    <source>
        <dbReference type="EMBL" id="ALO46365.1"/>
    </source>
</evidence>
<protein>
    <submittedName>
        <fullName evidence="3">Uncharacterized protein</fullName>
    </submittedName>
</protein>
<dbReference type="EMBL" id="CP013189">
    <property type="protein sequence ID" value="ALO46365.1"/>
    <property type="molecule type" value="Genomic_DNA"/>
</dbReference>
<dbReference type="KEGG" id="pspi:PS2015_1713"/>
<feature type="coiled-coil region" evidence="1">
    <location>
        <begin position="240"/>
        <end position="274"/>
    </location>
</feature>
<reference evidence="3 4" key="1">
    <citation type="submission" date="2015-11" db="EMBL/GenBank/DDBJ databases">
        <authorList>
            <person name="Zhang Y."/>
            <person name="Guo Z."/>
        </authorList>
    </citation>
    <scope>NUCLEOTIDE SEQUENCE [LARGE SCALE GENOMIC DNA]</scope>
    <source>
        <strain evidence="3 4">KCTC 32221</strain>
    </source>
</reference>
<keyword evidence="1" id="KW-0175">Coiled coil</keyword>
<organism evidence="3 4">
    <name type="scientific">Pseudohongiella spirulinae</name>
    <dbReference type="NCBI Taxonomy" id="1249552"/>
    <lineage>
        <taxon>Bacteria</taxon>
        <taxon>Pseudomonadati</taxon>
        <taxon>Pseudomonadota</taxon>
        <taxon>Gammaproteobacteria</taxon>
        <taxon>Pseudomonadales</taxon>
        <taxon>Pseudohongiellaceae</taxon>
        <taxon>Pseudohongiella</taxon>
    </lineage>
</organism>
<keyword evidence="2" id="KW-0812">Transmembrane</keyword>
<feature type="transmembrane region" description="Helical" evidence="2">
    <location>
        <begin position="330"/>
        <end position="352"/>
    </location>
</feature>
<sequence length="408" mass="46712" precursor="true">MQIVTFTPIHTSLRLQPGLDPRSRDYQQVLSAMPADDELLCVPNRDLNSRLSDFDRKDEDNYDTRLVVYRQAVDRGEIVFHVFPVGMAIVEICLNYREHLDPRQVEEFAQRHARELMVTHLPAVSRLLADAATQIPDTYLDKQASETVQSLVDESWTARTVLIAKDSLPDPAMQTFLEQWLCDTARPDDAQRLIAGETDYSMTWLNYVIVDADPARTRMLRAAMRLSQYYYAVQHILNRQAQLNLSSAQFEKNARKAEAELTRTRKRMQMLQIQFGVQKSFMNRTMRRVVDGIMQAWEFDDVVANGNRLIEASSARINELDRSRREFSTYLTDVILAAIALIAIMELSLGLVQYSREFISRPVLGYTDSGVSRVLSFVASREIDVLLSGSALLFVILVVVYGLLKRHK</sequence>
<accession>A0A0S2KDI5</accession>
<gene>
    <name evidence="3" type="ORF">PS2015_1713</name>
</gene>
<dbReference type="RefSeq" id="WP_058021807.1">
    <property type="nucleotide sequence ID" value="NZ_CP013189.1"/>
</dbReference>
<keyword evidence="2" id="KW-1133">Transmembrane helix</keyword>
<evidence type="ECO:0000256" key="1">
    <source>
        <dbReference type="SAM" id="Coils"/>
    </source>
</evidence>
<name>A0A0S2KDI5_9GAMM</name>
<dbReference type="AlphaFoldDB" id="A0A0S2KDI5"/>
<proteinExistence type="predicted"/>
<dbReference type="Proteomes" id="UP000065641">
    <property type="component" value="Chromosome"/>
</dbReference>